<evidence type="ECO:0000313" key="2">
    <source>
        <dbReference type="Proteomes" id="UP000594630"/>
    </source>
</evidence>
<dbReference type="EMBL" id="CP049274">
    <property type="protein sequence ID" value="QPH85024.1"/>
    <property type="molecule type" value="Genomic_DNA"/>
</dbReference>
<dbReference type="Gene3D" id="3.20.20.70">
    <property type="entry name" value="Aldolase class I"/>
    <property type="match status" value="1"/>
</dbReference>
<accession>A0A7S9NFW9</accession>
<organism evidence="1 2">
    <name type="scientific">Campylobacter concisus</name>
    <dbReference type="NCBI Taxonomy" id="199"/>
    <lineage>
        <taxon>Bacteria</taxon>
        <taxon>Pseudomonadati</taxon>
        <taxon>Campylobacterota</taxon>
        <taxon>Epsilonproteobacteria</taxon>
        <taxon>Campylobacterales</taxon>
        <taxon>Campylobacteraceae</taxon>
        <taxon>Campylobacter</taxon>
    </lineage>
</organism>
<dbReference type="AlphaFoldDB" id="A0A7S9NFW9"/>
<proteinExistence type="predicted"/>
<dbReference type="RefSeq" id="WP_107793366.1">
    <property type="nucleotide sequence ID" value="NZ_CP049274.1"/>
</dbReference>
<gene>
    <name evidence="1" type="ORF">CVT06_07985</name>
</gene>
<protein>
    <recommendedName>
        <fullName evidence="3">Tagatose-6-phosphate kinase</fullName>
    </recommendedName>
</protein>
<sequence length="381" mass="43936">MIREFIKAKKATMLCSGPMSKNCIDAAIELSNELSIPQILIASRRQIDSSEFGGGYVENFDTHSFANYVRSKKSDNIFIARDHGGPWQSLVEQNSNLNINDSMRSAKKSFETDILSGFDFIHIDPSIPIQNENLTIEQILSRLFELYGYTYEFAKQNNRNIEFELGTEEQNGYAQDLEKFEYFLNEVQKFCIKNKVTKPTFVVAQTGTKVMEMQNIGIFGSNLNESKKISLNILFKTLEICNKFDVLLKEHNTDYLSDEALALRPIIGIHASNVAPEFGVIETKALLYILKMFGYDEEFNFFIQTALNSNKWKKWMLKNSKATDIDKAIICGHYIFANESIKNMRDKVSRELIVNNIDLDNYLKRIIKQAMTRYIRLFKMI</sequence>
<dbReference type="Proteomes" id="UP000594630">
    <property type="component" value="Chromosome"/>
</dbReference>
<dbReference type="InterPro" id="IPR013785">
    <property type="entry name" value="Aldolase_TIM"/>
</dbReference>
<name>A0A7S9NFW9_9BACT</name>
<evidence type="ECO:0008006" key="3">
    <source>
        <dbReference type="Google" id="ProtNLM"/>
    </source>
</evidence>
<evidence type="ECO:0000313" key="1">
    <source>
        <dbReference type="EMBL" id="QPH85024.1"/>
    </source>
</evidence>
<reference evidence="1 2" key="1">
    <citation type="journal article" date="2018" name="Emerg. Microbes Infect.">
        <title>Genomic analysis of oral Campylobacter concisus strains identified a potential bacterial molecular marker associated with active Crohn's disease.</title>
        <authorList>
            <person name="Liu F."/>
            <person name="Ma R."/>
            <person name="Tay C.Y.A."/>
            <person name="Octavia S."/>
            <person name="Lan R."/>
            <person name="Chung H.K.L."/>
            <person name="Riordan S.M."/>
            <person name="Grimm M.C."/>
            <person name="Leong R.W."/>
            <person name="Tanaka M.M."/>
            <person name="Connor S."/>
            <person name="Zhang L."/>
        </authorList>
    </citation>
    <scope>NUCLEOTIDE SEQUENCE [LARGE SCALE GENOMIC DNA]</scope>
    <source>
        <strain evidence="1 2">P10CDO-S2</strain>
    </source>
</reference>
<dbReference type="SUPFAM" id="SSF51569">
    <property type="entry name" value="Aldolase"/>
    <property type="match status" value="1"/>
</dbReference>